<organism evidence="1 2">
    <name type="scientific">Sphingomonas vulcanisoli</name>
    <dbReference type="NCBI Taxonomy" id="1658060"/>
    <lineage>
        <taxon>Bacteria</taxon>
        <taxon>Pseudomonadati</taxon>
        <taxon>Pseudomonadota</taxon>
        <taxon>Alphaproteobacteria</taxon>
        <taxon>Sphingomonadales</taxon>
        <taxon>Sphingomonadaceae</taxon>
        <taxon>Sphingomonas</taxon>
    </lineage>
</organism>
<dbReference type="RefSeq" id="WP_167073407.1">
    <property type="nucleotide sequence ID" value="NZ_JAAOZC010000005.1"/>
</dbReference>
<gene>
    <name evidence="1" type="ORF">FHS31_002175</name>
</gene>
<keyword evidence="2" id="KW-1185">Reference proteome</keyword>
<protein>
    <recommendedName>
        <fullName evidence="3">DUF1838 domain-containing protein</fullName>
    </recommendedName>
</protein>
<evidence type="ECO:0008006" key="3">
    <source>
        <dbReference type="Google" id="ProtNLM"/>
    </source>
</evidence>
<dbReference type="InterPro" id="IPR014990">
    <property type="entry name" value="DUF1838"/>
</dbReference>
<proteinExistence type="predicted"/>
<name>A0ABX0TWN8_9SPHN</name>
<evidence type="ECO:0000313" key="2">
    <source>
        <dbReference type="Proteomes" id="UP000727456"/>
    </source>
</evidence>
<dbReference type="EMBL" id="JAAOZC010000005">
    <property type="protein sequence ID" value="NIJ08554.1"/>
    <property type="molecule type" value="Genomic_DNA"/>
</dbReference>
<accession>A0ABX0TWN8</accession>
<dbReference type="InterPro" id="IPR006311">
    <property type="entry name" value="TAT_signal"/>
</dbReference>
<reference evidence="1 2" key="1">
    <citation type="submission" date="2020-03" db="EMBL/GenBank/DDBJ databases">
        <title>Genomic Encyclopedia of Type Strains, Phase III (KMG-III): the genomes of soil and plant-associated and newly described type strains.</title>
        <authorList>
            <person name="Whitman W."/>
        </authorList>
    </citation>
    <scope>NUCLEOTIDE SEQUENCE [LARGE SCALE GENOMIC DNA]</scope>
    <source>
        <strain evidence="1 2">CECT 8804</strain>
    </source>
</reference>
<dbReference type="Pfam" id="PF08894">
    <property type="entry name" value="DUF1838"/>
    <property type="match status" value="1"/>
</dbReference>
<comment type="caution">
    <text evidence="1">The sequence shown here is derived from an EMBL/GenBank/DDBJ whole genome shotgun (WGS) entry which is preliminary data.</text>
</comment>
<dbReference type="Proteomes" id="UP000727456">
    <property type="component" value="Unassembled WGS sequence"/>
</dbReference>
<evidence type="ECO:0000313" key="1">
    <source>
        <dbReference type="EMBL" id="NIJ08554.1"/>
    </source>
</evidence>
<dbReference type="PROSITE" id="PS51318">
    <property type="entry name" value="TAT"/>
    <property type="match status" value="1"/>
</dbReference>
<sequence length="293" mass="31843">MMRDIDVARRDLLALGVMSAGSLAVSAAASPRGVPVKPTAQAVELFARLVGDLSGKVTLSYMAGTVWGFRPQADDLKLADFARRIYGYKSLVARKVRRLANGDFAIKQQGWTFYADPETDVITDTLRNPYTGLDVKPYSPPSAPAEMAYRPDGSIYLPGKEGVNPLGNGESATFANPFDMRVKTIGAHSFVDTAQFIRFKPGNIDWFKLEATLIGYVCRTADLANPRLTHVPSTATMNLVAEWQTWMNMHGAPGHILFKGEGGDIASIADTPADYRAALASKFPGQLEKALAW</sequence>